<dbReference type="EMBL" id="VICE01000053">
    <property type="protein sequence ID" value="TQD47663.1"/>
    <property type="molecule type" value="Genomic_DNA"/>
</dbReference>
<organism evidence="1 2">
    <name type="scientific">Marilutibacter aestuarii</name>
    <dbReference type="NCBI Taxonomy" id="1706195"/>
    <lineage>
        <taxon>Bacteria</taxon>
        <taxon>Pseudomonadati</taxon>
        <taxon>Pseudomonadota</taxon>
        <taxon>Gammaproteobacteria</taxon>
        <taxon>Lysobacterales</taxon>
        <taxon>Lysobacteraceae</taxon>
        <taxon>Marilutibacter</taxon>
    </lineage>
</organism>
<comment type="caution">
    <text evidence="1">The sequence shown here is derived from an EMBL/GenBank/DDBJ whole genome shotgun (WGS) entry which is preliminary data.</text>
</comment>
<evidence type="ECO:0000313" key="1">
    <source>
        <dbReference type="EMBL" id="TQD47663.1"/>
    </source>
</evidence>
<sequence>MKTDPGPSAMAFDSGVYLAWLTALHDYIHVQGEPTMLDRDTLRNLGGLMHSLSSSVDELLEREHIESHGGSD</sequence>
<name>A0A508AFG8_9GAMM</name>
<accession>A0A508AFG8</accession>
<keyword evidence="2" id="KW-1185">Reference proteome</keyword>
<reference evidence="1 2" key="1">
    <citation type="submission" date="2019-06" db="EMBL/GenBank/DDBJ databases">
        <title>Lysobacter alkalisoli sp. nov. isolated from saline soil.</title>
        <authorList>
            <person name="Sun J.-Q."/>
            <person name="Xu L."/>
        </authorList>
    </citation>
    <scope>NUCLEOTIDE SEQUENCE [LARGE SCALE GENOMIC DNA]</scope>
    <source>
        <strain evidence="1 2">JCM 31130</strain>
    </source>
</reference>
<dbReference type="Proteomes" id="UP000318212">
    <property type="component" value="Unassembled WGS sequence"/>
</dbReference>
<dbReference type="AlphaFoldDB" id="A0A508AFG8"/>
<protein>
    <submittedName>
        <fullName evidence="1">Uncharacterized protein</fullName>
    </submittedName>
</protein>
<dbReference type="RefSeq" id="WP_141517795.1">
    <property type="nucleotide sequence ID" value="NZ_VICE01000053.1"/>
</dbReference>
<gene>
    <name evidence="1" type="ORF">FKV25_05475</name>
</gene>
<proteinExistence type="predicted"/>
<evidence type="ECO:0000313" key="2">
    <source>
        <dbReference type="Proteomes" id="UP000318212"/>
    </source>
</evidence>